<dbReference type="Proteomes" id="UP001178507">
    <property type="component" value="Unassembled WGS sequence"/>
</dbReference>
<keyword evidence="4" id="KW-1185">Reference proteome</keyword>
<gene>
    <name evidence="3" type="ORF">EVOR1521_LOCUS22285</name>
</gene>
<protein>
    <recommendedName>
        <fullName evidence="5">Pentatricopeptide repeat-containing protein</fullName>
    </recommendedName>
</protein>
<dbReference type="InterPro" id="IPR011990">
    <property type="entry name" value="TPR-like_helical_dom_sf"/>
</dbReference>
<dbReference type="NCBIfam" id="TIGR00756">
    <property type="entry name" value="PPR"/>
    <property type="match status" value="1"/>
</dbReference>
<dbReference type="Pfam" id="PF13812">
    <property type="entry name" value="PPR_3"/>
    <property type="match status" value="1"/>
</dbReference>
<dbReference type="InterPro" id="IPR002885">
    <property type="entry name" value="PPR_rpt"/>
</dbReference>
<feature type="repeat" description="PPR" evidence="2">
    <location>
        <begin position="100"/>
        <end position="134"/>
    </location>
</feature>
<sequence length="411" mass="45251">MASVTRRVVGSLAEVLPQTIGGVEHRFWRNRATFWEVLHTSAKHGDVRRVQAWLTRAAEANFRIGTKASSLQITALARVADVKEAEKVLLDLMRSRMHPDTGAFNMVLSACARAENLDSALKWFRRMTQANLAADAVTHNTVIATCTRVGNLPLAEEWANNMVDQSIALNAVCCGSIVLGYARQGDGYGAQKWLRRMLEWGLRPGSRAFNAVVSVSEPAVAEAFLWKALEAGAQPSEAALQRTLKAFVEVQDWEACERFKGLLRHLGHWPSAWAVALLSKPHAAAGDFTTVEELMAELRTQIPSQAADKLDDRVGSEDALDLDVDCLKALLAAYARAAQPFADQRVEVCVERLLSRGVRDAATLGDARRALGKEKYDCLAHTFGLTVRPDISRKRHSRSRIVGTWGEISPC</sequence>
<keyword evidence="1" id="KW-0677">Repeat</keyword>
<accession>A0AA36J4P2</accession>
<dbReference type="PROSITE" id="PS51375">
    <property type="entry name" value="PPR"/>
    <property type="match status" value="2"/>
</dbReference>
<dbReference type="EMBL" id="CAUJNA010003302">
    <property type="protein sequence ID" value="CAJ1398505.1"/>
    <property type="molecule type" value="Genomic_DNA"/>
</dbReference>
<comment type="caution">
    <text evidence="3">The sequence shown here is derived from an EMBL/GenBank/DDBJ whole genome shotgun (WGS) entry which is preliminary data.</text>
</comment>
<evidence type="ECO:0000313" key="3">
    <source>
        <dbReference type="EMBL" id="CAJ1398505.1"/>
    </source>
</evidence>
<dbReference type="AlphaFoldDB" id="A0AA36J4P2"/>
<name>A0AA36J4P2_9DINO</name>
<reference evidence="3" key="1">
    <citation type="submission" date="2023-08" db="EMBL/GenBank/DDBJ databases">
        <authorList>
            <person name="Chen Y."/>
            <person name="Shah S."/>
            <person name="Dougan E. K."/>
            <person name="Thang M."/>
            <person name="Chan C."/>
        </authorList>
    </citation>
    <scope>NUCLEOTIDE SEQUENCE</scope>
</reference>
<dbReference type="Gene3D" id="1.25.40.10">
    <property type="entry name" value="Tetratricopeptide repeat domain"/>
    <property type="match status" value="1"/>
</dbReference>
<proteinExistence type="predicted"/>
<evidence type="ECO:0000256" key="2">
    <source>
        <dbReference type="PROSITE-ProRule" id="PRU00708"/>
    </source>
</evidence>
<dbReference type="PANTHER" id="PTHR47447:SF21">
    <property type="entry name" value="PENTACOTRIPEPTIDE-REPEAT REGION OF PRORP DOMAIN-CONTAINING PROTEIN"/>
    <property type="match status" value="1"/>
</dbReference>
<evidence type="ECO:0000256" key="1">
    <source>
        <dbReference type="ARBA" id="ARBA00022737"/>
    </source>
</evidence>
<dbReference type="Pfam" id="PF13041">
    <property type="entry name" value="PPR_2"/>
    <property type="match status" value="1"/>
</dbReference>
<feature type="repeat" description="PPR" evidence="2">
    <location>
        <begin position="170"/>
        <end position="204"/>
    </location>
</feature>
<evidence type="ECO:0000313" key="4">
    <source>
        <dbReference type="Proteomes" id="UP001178507"/>
    </source>
</evidence>
<dbReference type="PANTHER" id="PTHR47447">
    <property type="entry name" value="OS03G0856100 PROTEIN"/>
    <property type="match status" value="1"/>
</dbReference>
<evidence type="ECO:0008006" key="5">
    <source>
        <dbReference type="Google" id="ProtNLM"/>
    </source>
</evidence>
<organism evidence="3 4">
    <name type="scientific">Effrenium voratum</name>
    <dbReference type="NCBI Taxonomy" id="2562239"/>
    <lineage>
        <taxon>Eukaryota</taxon>
        <taxon>Sar</taxon>
        <taxon>Alveolata</taxon>
        <taxon>Dinophyceae</taxon>
        <taxon>Suessiales</taxon>
        <taxon>Symbiodiniaceae</taxon>
        <taxon>Effrenium</taxon>
    </lineage>
</organism>